<sequence length="209" mass="23377">MNYQIIPVTDFMQNCTLLWCEQSKEAAIVDPGGDMEQILEAVEQRQLKVSKILLTHAHIDHAGATAKLASHLNCAIEGPHQEDKFWIDALPQQSQMFRFPKVDGFTPTRWLQQGDQVTIGQRTLEVRHCPGHTPGHVIFVDHDSQMAIVGDVIFKNSIGRTDFPKGDHATLIESIQQQILSLPADTTLLPGHGPTTTVGQEQRQNPYIR</sequence>
<evidence type="ECO:0000256" key="4">
    <source>
        <dbReference type="ARBA" id="ARBA00022833"/>
    </source>
</evidence>
<reference evidence="7" key="1">
    <citation type="submission" date="2020-09" db="EMBL/GenBank/DDBJ databases">
        <title>A novel bacterium of genus Neiella, isolated from South China Sea.</title>
        <authorList>
            <person name="Huang H."/>
            <person name="Mo K."/>
            <person name="Hu Y."/>
        </authorList>
    </citation>
    <scope>NUCLEOTIDE SEQUENCE</scope>
    <source>
        <strain evidence="7">HB171785</strain>
    </source>
</reference>
<comment type="caution">
    <text evidence="7">The sequence shown here is derived from an EMBL/GenBank/DDBJ whole genome shotgun (WGS) entry which is preliminary data.</text>
</comment>
<keyword evidence="8" id="KW-1185">Reference proteome</keyword>
<dbReference type="EMBL" id="JACXAF010000017">
    <property type="protein sequence ID" value="MBD1390369.1"/>
    <property type="molecule type" value="Genomic_DNA"/>
</dbReference>
<keyword evidence="4" id="KW-0862">Zinc</keyword>
<protein>
    <submittedName>
        <fullName evidence="7">MBL fold metallo-hydrolase</fullName>
    </submittedName>
</protein>
<dbReference type="RefSeq" id="WP_191145439.1">
    <property type="nucleotide sequence ID" value="NZ_JACXAF010000017.1"/>
</dbReference>
<dbReference type="GO" id="GO:0016787">
    <property type="term" value="F:hydrolase activity"/>
    <property type="evidence" value="ECO:0007669"/>
    <property type="project" value="UniProtKB-KW"/>
</dbReference>
<dbReference type="AlphaFoldDB" id="A0A8J6QJP6"/>
<evidence type="ECO:0000313" key="8">
    <source>
        <dbReference type="Proteomes" id="UP000638014"/>
    </source>
</evidence>
<feature type="region of interest" description="Disordered" evidence="5">
    <location>
        <begin position="189"/>
        <end position="209"/>
    </location>
</feature>
<dbReference type="Proteomes" id="UP000638014">
    <property type="component" value="Unassembled WGS sequence"/>
</dbReference>
<feature type="domain" description="Metallo-beta-lactamase" evidence="6">
    <location>
        <begin position="12"/>
        <end position="192"/>
    </location>
</feature>
<comment type="cofactor">
    <cofactor evidence="1">
        <name>Zn(2+)</name>
        <dbReference type="ChEBI" id="CHEBI:29105"/>
    </cofactor>
</comment>
<dbReference type="CDD" id="cd07737">
    <property type="entry name" value="YcbL-like_MBL-fold"/>
    <property type="match status" value="1"/>
</dbReference>
<evidence type="ECO:0000256" key="1">
    <source>
        <dbReference type="ARBA" id="ARBA00001947"/>
    </source>
</evidence>
<dbReference type="InterPro" id="IPR036866">
    <property type="entry name" value="RibonucZ/Hydroxyglut_hydro"/>
</dbReference>
<proteinExistence type="predicted"/>
<keyword evidence="3" id="KW-0378">Hydrolase</keyword>
<evidence type="ECO:0000313" key="7">
    <source>
        <dbReference type="EMBL" id="MBD1390369.1"/>
    </source>
</evidence>
<dbReference type="GO" id="GO:0046872">
    <property type="term" value="F:metal ion binding"/>
    <property type="evidence" value="ECO:0007669"/>
    <property type="project" value="UniProtKB-KW"/>
</dbReference>
<dbReference type="InterPro" id="IPR051453">
    <property type="entry name" value="MBL_Glyoxalase_II"/>
</dbReference>
<dbReference type="PANTHER" id="PTHR46233">
    <property type="entry name" value="HYDROXYACYLGLUTATHIONE HYDROLASE GLOC"/>
    <property type="match status" value="1"/>
</dbReference>
<dbReference type="SUPFAM" id="SSF56281">
    <property type="entry name" value="Metallo-hydrolase/oxidoreductase"/>
    <property type="match status" value="1"/>
</dbReference>
<evidence type="ECO:0000256" key="2">
    <source>
        <dbReference type="ARBA" id="ARBA00022723"/>
    </source>
</evidence>
<dbReference type="Pfam" id="PF00753">
    <property type="entry name" value="Lactamase_B"/>
    <property type="match status" value="1"/>
</dbReference>
<dbReference type="Gene3D" id="3.60.15.10">
    <property type="entry name" value="Ribonuclease Z/Hydroxyacylglutathione hydrolase-like"/>
    <property type="match status" value="1"/>
</dbReference>
<evidence type="ECO:0000259" key="6">
    <source>
        <dbReference type="SMART" id="SM00849"/>
    </source>
</evidence>
<feature type="compositionally biased region" description="Polar residues" evidence="5">
    <location>
        <begin position="198"/>
        <end position="209"/>
    </location>
</feature>
<accession>A0A8J6QJP6</accession>
<dbReference type="InterPro" id="IPR001279">
    <property type="entry name" value="Metallo-B-lactamas"/>
</dbReference>
<evidence type="ECO:0000256" key="5">
    <source>
        <dbReference type="SAM" id="MobiDB-lite"/>
    </source>
</evidence>
<name>A0A8J6QJP6_9GAMM</name>
<evidence type="ECO:0000256" key="3">
    <source>
        <dbReference type="ARBA" id="ARBA00022801"/>
    </source>
</evidence>
<keyword evidence="2" id="KW-0479">Metal-binding</keyword>
<organism evidence="7 8">
    <name type="scientific">Neiella litorisoli</name>
    <dbReference type="NCBI Taxonomy" id="2771431"/>
    <lineage>
        <taxon>Bacteria</taxon>
        <taxon>Pseudomonadati</taxon>
        <taxon>Pseudomonadota</taxon>
        <taxon>Gammaproteobacteria</taxon>
        <taxon>Alteromonadales</taxon>
        <taxon>Echinimonadaceae</taxon>
        <taxon>Neiella</taxon>
    </lineage>
</organism>
<dbReference type="PANTHER" id="PTHR46233:SF3">
    <property type="entry name" value="HYDROXYACYLGLUTATHIONE HYDROLASE GLOC"/>
    <property type="match status" value="1"/>
</dbReference>
<gene>
    <name evidence="7" type="ORF">IC617_13080</name>
</gene>
<dbReference type="SMART" id="SM00849">
    <property type="entry name" value="Lactamase_B"/>
    <property type="match status" value="1"/>
</dbReference>